<evidence type="ECO:0000256" key="4">
    <source>
        <dbReference type="ARBA" id="ARBA00005975"/>
    </source>
</evidence>
<evidence type="ECO:0000313" key="9">
    <source>
        <dbReference type="EMBL" id="CAH4036462.1"/>
    </source>
</evidence>
<evidence type="ECO:0000313" key="10">
    <source>
        <dbReference type="Proteomes" id="UP001152562"/>
    </source>
</evidence>
<dbReference type="PANTHER" id="PTHR23292">
    <property type="entry name" value="LIPOPOLYSACCHARIDE-INDUCED TUMOR NECROSIS FACTOR-ALPHA FACTOR"/>
    <property type="match status" value="1"/>
</dbReference>
<name>A0A9P0TZE6_PIEBR</name>
<dbReference type="PANTHER" id="PTHR23292:SF14">
    <property type="entry name" value="FI16615P1-RELATED"/>
    <property type="match status" value="1"/>
</dbReference>
<accession>A0A9P0TZE6</accession>
<protein>
    <recommendedName>
        <fullName evidence="8">LITAF domain-containing protein</fullName>
    </recommendedName>
</protein>
<keyword evidence="7" id="KW-0472">Membrane</keyword>
<comment type="caution">
    <text evidence="9">The sequence shown here is derived from an EMBL/GenBank/DDBJ whole genome shotgun (WGS) entry which is preliminary data.</text>
</comment>
<feature type="domain" description="LITAF" evidence="8">
    <location>
        <begin position="32"/>
        <end position="115"/>
    </location>
</feature>
<evidence type="ECO:0000256" key="3">
    <source>
        <dbReference type="ARBA" id="ARBA00004630"/>
    </source>
</evidence>
<evidence type="ECO:0000256" key="1">
    <source>
        <dbReference type="ARBA" id="ARBA00004414"/>
    </source>
</evidence>
<evidence type="ECO:0000256" key="5">
    <source>
        <dbReference type="ARBA" id="ARBA00022723"/>
    </source>
</evidence>
<reference evidence="9" key="1">
    <citation type="submission" date="2022-05" db="EMBL/GenBank/DDBJ databases">
        <authorList>
            <person name="Okamura Y."/>
        </authorList>
    </citation>
    <scope>NUCLEOTIDE SEQUENCE</scope>
</reference>
<dbReference type="SMART" id="SM00714">
    <property type="entry name" value="LITAF"/>
    <property type="match status" value="1"/>
</dbReference>
<dbReference type="AlphaFoldDB" id="A0A9P0TZE6"/>
<dbReference type="InterPro" id="IPR006629">
    <property type="entry name" value="LITAF"/>
</dbReference>
<dbReference type="GO" id="GO:0005765">
    <property type="term" value="C:lysosomal membrane"/>
    <property type="evidence" value="ECO:0007669"/>
    <property type="project" value="UniProtKB-SubCell"/>
</dbReference>
<evidence type="ECO:0000256" key="6">
    <source>
        <dbReference type="ARBA" id="ARBA00022833"/>
    </source>
</evidence>
<dbReference type="Proteomes" id="UP001152562">
    <property type="component" value="Unassembled WGS sequence"/>
</dbReference>
<dbReference type="EMBL" id="CALOZG010000075">
    <property type="protein sequence ID" value="CAH4036462.1"/>
    <property type="molecule type" value="Genomic_DNA"/>
</dbReference>
<sequence length="115" mass="13089">MYESKKAYAFFTRERRERVDKAKECKLVHIIFQSDTMSGIVPVGPEPSRIVCPSCQATIVTKIDRIATTKTHLIACCLFLFLCWPCTCVPYCMDSCKNADHYCPNCNAYLGTYKS</sequence>
<proteinExistence type="inferred from homology"/>
<dbReference type="GO" id="GO:0031902">
    <property type="term" value="C:late endosome membrane"/>
    <property type="evidence" value="ECO:0007669"/>
    <property type="project" value="UniProtKB-SubCell"/>
</dbReference>
<dbReference type="GO" id="GO:0008270">
    <property type="term" value="F:zinc ion binding"/>
    <property type="evidence" value="ECO:0007669"/>
    <property type="project" value="TreeGrafter"/>
</dbReference>
<keyword evidence="6" id="KW-0862">Zinc</keyword>
<keyword evidence="5" id="KW-0479">Metal-binding</keyword>
<comment type="similarity">
    <text evidence="4">Belongs to the CDIP1/LITAF family.</text>
</comment>
<keyword evidence="10" id="KW-1185">Reference proteome</keyword>
<organism evidence="9 10">
    <name type="scientific">Pieris brassicae</name>
    <name type="common">White butterfly</name>
    <name type="synonym">Large white butterfly</name>
    <dbReference type="NCBI Taxonomy" id="7116"/>
    <lineage>
        <taxon>Eukaryota</taxon>
        <taxon>Metazoa</taxon>
        <taxon>Ecdysozoa</taxon>
        <taxon>Arthropoda</taxon>
        <taxon>Hexapoda</taxon>
        <taxon>Insecta</taxon>
        <taxon>Pterygota</taxon>
        <taxon>Neoptera</taxon>
        <taxon>Endopterygota</taxon>
        <taxon>Lepidoptera</taxon>
        <taxon>Glossata</taxon>
        <taxon>Ditrysia</taxon>
        <taxon>Papilionoidea</taxon>
        <taxon>Pieridae</taxon>
        <taxon>Pierinae</taxon>
        <taxon>Pieris</taxon>
    </lineage>
</organism>
<dbReference type="InterPro" id="IPR037519">
    <property type="entry name" value="LITAF_fam"/>
</dbReference>
<evidence type="ECO:0000256" key="2">
    <source>
        <dbReference type="ARBA" id="ARBA00004481"/>
    </source>
</evidence>
<dbReference type="Pfam" id="PF10601">
    <property type="entry name" value="zf-LITAF-like"/>
    <property type="match status" value="1"/>
</dbReference>
<evidence type="ECO:0000259" key="8">
    <source>
        <dbReference type="PROSITE" id="PS51837"/>
    </source>
</evidence>
<comment type="subcellular location">
    <subcellularLocation>
        <location evidence="2">Endosome membrane</location>
        <topology evidence="2">Peripheral membrane protein</topology>
    </subcellularLocation>
    <subcellularLocation>
        <location evidence="1">Late endosome membrane</location>
    </subcellularLocation>
    <subcellularLocation>
        <location evidence="3">Lysosome membrane</location>
        <topology evidence="3">Peripheral membrane protein</topology>
        <orientation evidence="3">Cytoplasmic side</orientation>
    </subcellularLocation>
</comment>
<dbReference type="PROSITE" id="PS51837">
    <property type="entry name" value="LITAF"/>
    <property type="match status" value="1"/>
</dbReference>
<evidence type="ECO:0000256" key="7">
    <source>
        <dbReference type="ARBA" id="ARBA00023136"/>
    </source>
</evidence>
<gene>
    <name evidence="9" type="ORF">PIBRA_LOCUS12254</name>
</gene>